<dbReference type="EMBL" id="CAVMBE010000175">
    <property type="protein sequence ID" value="CAK4035022.1"/>
    <property type="molecule type" value="Genomic_DNA"/>
</dbReference>
<gene>
    <name evidence="2" type="ORF">LECACI_7A010180</name>
</gene>
<dbReference type="InterPro" id="IPR010730">
    <property type="entry name" value="HET"/>
</dbReference>
<feature type="domain" description="Heterokaryon incompatibility" evidence="1">
    <location>
        <begin position="140"/>
        <end position="287"/>
    </location>
</feature>
<reference evidence="2" key="1">
    <citation type="submission" date="2023-11" db="EMBL/GenBank/DDBJ databases">
        <authorList>
            <person name="Alioto T."/>
            <person name="Alioto T."/>
            <person name="Gomez Garrido J."/>
        </authorList>
    </citation>
    <scope>NUCLEOTIDE SEQUENCE</scope>
</reference>
<sequence>MTLPVYTADIQDAGGKDAWILKFQAQILKFEPHAELFDADMVFSVKLQSQRFIVYSAEYDEDVQPNVSMKDSTNSEQTFRQIQKWTDTCRNTHPKCRALFRERKDTDWVPTRLIEVSPPDSLHPRVVETNNKVARKFTQYITLSYKWGYTPEYLLKSSNKQEFMKGMVLDKMPQTFRDAIIATRALGVEYVWIDGLCMLQTDPEEFLREAPLMQEVYGNSYLSLAAVSANNNQQGLFRKRMPRGAPPSVTSVNWSRRPTECIVVREDLWKGEILAEPLYARGWVMQERMLAPRIVHFQRRQVFWQCPSLTACEAMPRGLSTVVEDERKDELRWRQLLHRLEGSCLSKDDQADLNEVWRVAVESYTNCNLTKNQDKLMAVAGIAKKFLSVLKDPATGKQEQYYAGLWGFQFAEQLAWRVVEWLPLAPKDEATYRAPSWSWASADGIIRTPRRIFQRRDYCMKIGEGGVNVHLADARNPTGVVYFASLTAEVELFRHLKFSATDQSSLEWQWIGVDGAPFRLLLDRPLDKFPPDPNEDVKIGPVANGSGYHLECSAAMIAYQRDLDGTSDYSGFALALSKARAGKTRLFGRLGLIEFRGLSGDDWKGLEQFKETEKREEGEVAPSDNRAGDKHLITLL</sequence>
<evidence type="ECO:0000313" key="3">
    <source>
        <dbReference type="Proteomes" id="UP001296104"/>
    </source>
</evidence>
<comment type="caution">
    <text evidence="2">The sequence shown here is derived from an EMBL/GenBank/DDBJ whole genome shotgun (WGS) entry which is preliminary data.</text>
</comment>
<dbReference type="PANTHER" id="PTHR33112:SF10">
    <property type="entry name" value="TOL"/>
    <property type="match status" value="1"/>
</dbReference>
<accession>A0AAI8Z9N7</accession>
<organism evidence="2 3">
    <name type="scientific">Lecanosticta acicola</name>
    <dbReference type="NCBI Taxonomy" id="111012"/>
    <lineage>
        <taxon>Eukaryota</taxon>
        <taxon>Fungi</taxon>
        <taxon>Dikarya</taxon>
        <taxon>Ascomycota</taxon>
        <taxon>Pezizomycotina</taxon>
        <taxon>Dothideomycetes</taxon>
        <taxon>Dothideomycetidae</taxon>
        <taxon>Mycosphaerellales</taxon>
        <taxon>Mycosphaerellaceae</taxon>
        <taxon>Lecanosticta</taxon>
    </lineage>
</organism>
<evidence type="ECO:0000259" key="1">
    <source>
        <dbReference type="Pfam" id="PF06985"/>
    </source>
</evidence>
<protein>
    <recommendedName>
        <fullName evidence="1">Heterokaryon incompatibility domain-containing protein</fullName>
    </recommendedName>
</protein>
<name>A0AAI8Z9N7_9PEZI</name>
<proteinExistence type="predicted"/>
<dbReference type="PANTHER" id="PTHR33112">
    <property type="entry name" value="DOMAIN PROTEIN, PUTATIVE-RELATED"/>
    <property type="match status" value="1"/>
</dbReference>
<evidence type="ECO:0000313" key="2">
    <source>
        <dbReference type="EMBL" id="CAK4035022.1"/>
    </source>
</evidence>
<keyword evidence="3" id="KW-1185">Reference proteome</keyword>
<dbReference type="Pfam" id="PF06985">
    <property type="entry name" value="HET"/>
    <property type="match status" value="1"/>
</dbReference>
<dbReference type="Proteomes" id="UP001296104">
    <property type="component" value="Unassembled WGS sequence"/>
</dbReference>
<dbReference type="AlphaFoldDB" id="A0AAI8Z9N7"/>